<dbReference type="RefSeq" id="WP_379952566.1">
    <property type="nucleotide sequence ID" value="NZ_JBHMAF010000200.1"/>
</dbReference>
<evidence type="ECO:0000313" key="2">
    <source>
        <dbReference type="Proteomes" id="UP001589609"/>
    </source>
</evidence>
<keyword evidence="1" id="KW-0167">Capsid protein</keyword>
<accession>A0ABV5WPW5</accession>
<keyword evidence="2" id="KW-1185">Reference proteome</keyword>
<sequence>MSCKDNDKYQQDSNCVCDIVKFIDDIQKAYDDFIGCPTNCLNPVLGATHHHGMKPNTRVISLYTKTGELFFGHFFDQKFCETKSSEFFRVESVEDCCAVLRVLDVDRKNLGVCEFEKTNQSIVVDLNCFCGIACIEDTFIPGV</sequence>
<comment type="caution">
    <text evidence="1">The sequence shown here is derived from an EMBL/GenBank/DDBJ whole genome shotgun (WGS) entry which is preliminary data.</text>
</comment>
<keyword evidence="1" id="KW-0946">Virion</keyword>
<proteinExistence type="predicted"/>
<protein>
    <submittedName>
        <fullName evidence="1">CotY/CotZ family spore coat protein</fullName>
    </submittedName>
</protein>
<dbReference type="Proteomes" id="UP001589609">
    <property type="component" value="Unassembled WGS sequence"/>
</dbReference>
<evidence type="ECO:0000313" key="1">
    <source>
        <dbReference type="EMBL" id="MFB9762694.1"/>
    </source>
</evidence>
<dbReference type="Pfam" id="PF10612">
    <property type="entry name" value="Spore-coat_CotZ"/>
    <property type="match status" value="1"/>
</dbReference>
<reference evidence="1 2" key="1">
    <citation type="submission" date="2024-09" db="EMBL/GenBank/DDBJ databases">
        <authorList>
            <person name="Sun Q."/>
            <person name="Mori K."/>
        </authorList>
    </citation>
    <scope>NUCLEOTIDE SEQUENCE [LARGE SCALE GENOMIC DNA]</scope>
    <source>
        <strain evidence="1 2">JCM 11201</strain>
    </source>
</reference>
<dbReference type="EMBL" id="JBHMAF010000200">
    <property type="protein sequence ID" value="MFB9762694.1"/>
    <property type="molecule type" value="Genomic_DNA"/>
</dbReference>
<organism evidence="1 2">
    <name type="scientific">Ectobacillus funiculus</name>
    <dbReference type="NCBI Taxonomy" id="137993"/>
    <lineage>
        <taxon>Bacteria</taxon>
        <taxon>Bacillati</taxon>
        <taxon>Bacillota</taxon>
        <taxon>Bacilli</taxon>
        <taxon>Bacillales</taxon>
        <taxon>Bacillaceae</taxon>
        <taxon>Ectobacillus</taxon>
    </lineage>
</organism>
<name>A0ABV5WPW5_9BACI</name>
<gene>
    <name evidence="1" type="ORF">ACFFMS_31200</name>
</gene>
<dbReference type="InterPro" id="IPR019593">
    <property type="entry name" value="Spore_coat_protein_Z/Y"/>
</dbReference>